<evidence type="ECO:0000313" key="2">
    <source>
        <dbReference type="EMBL" id="CAD1828480.1"/>
    </source>
</evidence>
<organism evidence="2">
    <name type="scientific">Ananas comosus var. bracteatus</name>
    <name type="common">red pineapple</name>
    <dbReference type="NCBI Taxonomy" id="296719"/>
    <lineage>
        <taxon>Eukaryota</taxon>
        <taxon>Viridiplantae</taxon>
        <taxon>Streptophyta</taxon>
        <taxon>Embryophyta</taxon>
        <taxon>Tracheophyta</taxon>
        <taxon>Spermatophyta</taxon>
        <taxon>Magnoliopsida</taxon>
        <taxon>Liliopsida</taxon>
        <taxon>Poales</taxon>
        <taxon>Bromeliaceae</taxon>
        <taxon>Bromelioideae</taxon>
        <taxon>Ananas</taxon>
    </lineage>
</organism>
<gene>
    <name evidence="2" type="ORF">CB5_LOCUS11691</name>
</gene>
<name>A0A6V7PC74_ANACO</name>
<dbReference type="AlphaFoldDB" id="A0A6V7PC74"/>
<feature type="compositionally biased region" description="Basic and acidic residues" evidence="1">
    <location>
        <begin position="187"/>
        <end position="197"/>
    </location>
</feature>
<evidence type="ECO:0000256" key="1">
    <source>
        <dbReference type="SAM" id="MobiDB-lite"/>
    </source>
</evidence>
<accession>A0A6V7PC74</accession>
<feature type="compositionally biased region" description="Acidic residues" evidence="1">
    <location>
        <begin position="17"/>
        <end position="28"/>
    </location>
</feature>
<feature type="region of interest" description="Disordered" evidence="1">
    <location>
        <begin position="137"/>
        <end position="207"/>
    </location>
</feature>
<reference evidence="2" key="1">
    <citation type="submission" date="2020-07" db="EMBL/GenBank/DDBJ databases">
        <authorList>
            <person name="Lin J."/>
        </authorList>
    </citation>
    <scope>NUCLEOTIDE SEQUENCE</scope>
</reference>
<protein>
    <submittedName>
        <fullName evidence="2">Uncharacterized protein</fullName>
    </submittedName>
</protein>
<feature type="region of interest" description="Disordered" evidence="1">
    <location>
        <begin position="1"/>
        <end position="106"/>
    </location>
</feature>
<feature type="compositionally biased region" description="Low complexity" evidence="1">
    <location>
        <begin position="63"/>
        <end position="85"/>
    </location>
</feature>
<dbReference type="EMBL" id="LR862147">
    <property type="protein sequence ID" value="CAD1828480.1"/>
    <property type="molecule type" value="Genomic_DNA"/>
</dbReference>
<proteinExistence type="predicted"/>
<sequence>MVVGNGVLEGAVLRDDEGGEEDNEEEEMKESQMKAKPSPLRGRFLRPQTLTPVSFKPYRSDRAASTTSSSSAAAASADDGALDLSGLRESLPPLAGEVRHPPQRRRRRPWHIEPDLIRLILCLCLSGRAAKAAAAAERKVVDESPGSGLDEAPVLRRKDRRKSWSPPLEEARRCIPSCDAPPPQLSGEERMGEDGRKHSAKHSRAIN</sequence>
<feature type="compositionally biased region" description="Basic residues" evidence="1">
    <location>
        <begin position="198"/>
        <end position="207"/>
    </location>
</feature>